<dbReference type="GO" id="GO:0009234">
    <property type="term" value="P:menaquinone biosynthetic process"/>
    <property type="evidence" value="ECO:0007669"/>
    <property type="project" value="InterPro"/>
</dbReference>
<keyword evidence="2" id="KW-1185">Reference proteome</keyword>
<organism evidence="1 2">
    <name type="scientific">Paenibacillus silvestris</name>
    <dbReference type="NCBI Taxonomy" id="2606219"/>
    <lineage>
        <taxon>Bacteria</taxon>
        <taxon>Bacillati</taxon>
        <taxon>Bacillota</taxon>
        <taxon>Bacilli</taxon>
        <taxon>Bacillales</taxon>
        <taxon>Paenibacillaceae</taxon>
        <taxon>Paenibacillus</taxon>
    </lineage>
</organism>
<protein>
    <submittedName>
        <fullName evidence="1">Heptaprenyl diphosphate synthase</fullName>
    </submittedName>
</protein>
<dbReference type="EMBL" id="WTUZ01000021">
    <property type="protein sequence ID" value="MZQ84398.1"/>
    <property type="molecule type" value="Genomic_DNA"/>
</dbReference>
<accession>A0A6L8V1Q4</accession>
<sequence length="288" mass="33701">MNSYRIPEIAKQYTEYDMIQIHTDLPDFPELRTRLLFAFLNGNSKLSSSSELYTLATSLVQLGLDTHELVTASNDIKEKKAARSRQLKVLAGDYFSSRFYHLLAGAGQIDMIKQLSNAICDVNRLKMNTYMKMKQLKLSAEDYIHQTVEIKSQLFLSFSEFMSEVYDQAWPEILRSYTRCEVLFEEIFRLESGSDFKDSWGFWHILQHGTKDERKQLQTEESDQARVRTLMHKYHITSQLYQMLDSQTKLLQAKVKQLESDKLISELFHIGEPFLRFLAKQPKVLEEI</sequence>
<reference evidence="1 2" key="1">
    <citation type="submission" date="2019-12" db="EMBL/GenBank/DDBJ databases">
        <title>Paenibacillus sp. nov. sp. isolated from soil.</title>
        <authorList>
            <person name="Kim J."/>
            <person name="Jeong S.E."/>
            <person name="Jung H.S."/>
            <person name="Jeon C.O."/>
        </authorList>
    </citation>
    <scope>NUCLEOTIDE SEQUENCE [LARGE SCALE GENOMIC DNA]</scope>
    <source>
        <strain evidence="1 2">5J-6</strain>
    </source>
</reference>
<dbReference type="RefSeq" id="WP_161408489.1">
    <property type="nucleotide sequence ID" value="NZ_WTUZ01000021.1"/>
</dbReference>
<dbReference type="AlphaFoldDB" id="A0A6L8V1Q4"/>
<proteinExistence type="predicted"/>
<comment type="caution">
    <text evidence="1">The sequence shown here is derived from an EMBL/GenBank/DDBJ whole genome shotgun (WGS) entry which is preliminary data.</text>
</comment>
<dbReference type="InterPro" id="IPR009920">
    <property type="entry name" value="HEPPP_synth_su1"/>
</dbReference>
<dbReference type="Pfam" id="PF07307">
    <property type="entry name" value="HEPPP_synt_1"/>
    <property type="match status" value="1"/>
</dbReference>
<name>A0A6L8V1Q4_9BACL</name>
<gene>
    <name evidence="1" type="ORF">GQF01_19970</name>
</gene>
<dbReference type="Gene3D" id="1.20.120.1450">
    <property type="match status" value="1"/>
</dbReference>
<evidence type="ECO:0000313" key="2">
    <source>
        <dbReference type="Proteomes" id="UP000481087"/>
    </source>
</evidence>
<evidence type="ECO:0000313" key="1">
    <source>
        <dbReference type="EMBL" id="MZQ84398.1"/>
    </source>
</evidence>
<dbReference type="Proteomes" id="UP000481087">
    <property type="component" value="Unassembled WGS sequence"/>
</dbReference>